<evidence type="ECO:0000313" key="6">
    <source>
        <dbReference type="EMBL" id="MFH5230342.1"/>
    </source>
</evidence>
<dbReference type="InterPro" id="IPR016032">
    <property type="entry name" value="Sig_transdc_resp-reg_C-effctor"/>
</dbReference>
<feature type="domain" description="HTH luxR-type" evidence="4">
    <location>
        <begin position="483"/>
        <end position="548"/>
    </location>
</feature>
<evidence type="ECO:0000313" key="8">
    <source>
        <dbReference type="Proteomes" id="UP001609175"/>
    </source>
</evidence>
<reference evidence="8 9" key="1">
    <citation type="submission" date="2024-10" db="EMBL/GenBank/DDBJ databases">
        <authorList>
            <person name="Riesco R."/>
        </authorList>
    </citation>
    <scope>NUCLEOTIDE SEQUENCE [LARGE SCALE GENOMIC DNA]</scope>
    <source>
        <strain evidence="7 9">NCIMB 15448</strain>
        <strain evidence="5 8">NCIMB 15449</strain>
        <strain evidence="6 10">NCIMB 15450</strain>
    </source>
</reference>
<evidence type="ECO:0000313" key="9">
    <source>
        <dbReference type="Proteomes" id="UP001609176"/>
    </source>
</evidence>
<dbReference type="EMBL" id="JBIMSP010000011">
    <property type="protein sequence ID" value="MFH5242132.1"/>
    <property type="molecule type" value="Genomic_DNA"/>
</dbReference>
<dbReference type="InterPro" id="IPR000792">
    <property type="entry name" value="Tscrpt_reg_LuxR_C"/>
</dbReference>
<evidence type="ECO:0000259" key="4">
    <source>
        <dbReference type="PROSITE" id="PS50043"/>
    </source>
</evidence>
<dbReference type="Proteomes" id="UP001609175">
    <property type="component" value="Unassembled WGS sequence"/>
</dbReference>
<evidence type="ECO:0000313" key="10">
    <source>
        <dbReference type="Proteomes" id="UP001609219"/>
    </source>
</evidence>
<dbReference type="InterPro" id="IPR011990">
    <property type="entry name" value="TPR-like_helical_dom_sf"/>
</dbReference>
<dbReference type="EMBL" id="JBIMSO010000041">
    <property type="protein sequence ID" value="MFH5208535.1"/>
    <property type="molecule type" value="Genomic_DNA"/>
</dbReference>
<dbReference type="Pfam" id="PF00196">
    <property type="entry name" value="GerE"/>
    <property type="match status" value="1"/>
</dbReference>
<dbReference type="CDD" id="cd06170">
    <property type="entry name" value="LuxR_C_like"/>
    <property type="match status" value="1"/>
</dbReference>
<comment type="caution">
    <text evidence="7">The sequence shown here is derived from an EMBL/GenBank/DDBJ whole genome shotgun (WGS) entry which is preliminary data.</text>
</comment>
<dbReference type="PROSITE" id="PS50043">
    <property type="entry name" value="HTH_LUXR_2"/>
    <property type="match status" value="1"/>
</dbReference>
<evidence type="ECO:0000256" key="2">
    <source>
        <dbReference type="ARBA" id="ARBA00023125"/>
    </source>
</evidence>
<keyword evidence="10" id="KW-1185">Reference proteome</keyword>
<accession>A0ABW7KMK7</accession>
<dbReference type="Gene3D" id="1.25.40.10">
    <property type="entry name" value="Tetratricopeptide repeat domain"/>
    <property type="match status" value="1"/>
</dbReference>
<dbReference type="RefSeq" id="WP_395114032.1">
    <property type="nucleotide sequence ID" value="NZ_JBIMSN010000072.1"/>
</dbReference>
<evidence type="ECO:0000313" key="5">
    <source>
        <dbReference type="EMBL" id="MFH5208535.1"/>
    </source>
</evidence>
<dbReference type="PRINTS" id="PR00038">
    <property type="entry name" value="HTHLUXR"/>
</dbReference>
<dbReference type="PANTHER" id="PTHR44688:SF16">
    <property type="entry name" value="DNA-BINDING TRANSCRIPTIONAL ACTIVATOR DEVR_DOSR"/>
    <property type="match status" value="1"/>
</dbReference>
<protein>
    <submittedName>
        <fullName evidence="7">LuxR C-terminal-related transcriptional regulator</fullName>
    </submittedName>
</protein>
<evidence type="ECO:0000313" key="7">
    <source>
        <dbReference type="EMBL" id="MFH5242132.1"/>
    </source>
</evidence>
<dbReference type="Proteomes" id="UP001609176">
    <property type="component" value="Unassembled WGS sequence"/>
</dbReference>
<dbReference type="EMBL" id="JBIMSN010000072">
    <property type="protein sequence ID" value="MFH5230342.1"/>
    <property type="molecule type" value="Genomic_DNA"/>
</dbReference>
<gene>
    <name evidence="7" type="ORF">ACHIPV_09575</name>
    <name evidence="5" type="ORF">ACHIPZ_10035</name>
    <name evidence="6" type="ORF">ACHIRB_17425</name>
</gene>
<dbReference type="SUPFAM" id="SSF48452">
    <property type="entry name" value="TPR-like"/>
    <property type="match status" value="1"/>
</dbReference>
<sequence>MAEIVGSPTLDQGHLDTARDAHAAGDWLVAFDCFTAARTVVALSSDNLVAFAEAAWWLGRIDESLDAYTQAHRLYVDAGCAADAAMAAFYLGLHTGLRGDLSKGAGWLRRCYQLLDTIPEQRAHGYPLYIETSRALHRSNTDAAMAAALRMQALGRAYADVDLVAVGVLGEGKSLVALGQVDEGLALLDEAMLMVSSGEVTPFWSGAVYCHVMSVCHELVDLRRATEVTKSATQWCSPLPDANLYPGICRVHRAQVLQLHGNWDDAEAEAIRAHAETVNINANVAAEAHYEIAEIRRLRGDLTGAEAALRAAHELGADPQPGLALVRLAQGKIDAAASSIRAALADDRRTPLARTRFRVAQVEIALAAGDLDTARQASVELSETAETHCGSGLAAAATRARGAIFLAEGKAVTALPVLRTACKQWQQLEAPYETARTRLLLAETFRALGDDDAVGLELDSAATVFERLGALPSIQRVATLRGKSTALGGLSTRETEVLRLVSAGNSNREIASALFLSERTVHRHVANVFTKLGVTSRSAATAYAFENGIVDPRRH</sequence>
<name>A0ABW7KMK7_9NOCA</name>
<dbReference type="InterPro" id="IPR036388">
    <property type="entry name" value="WH-like_DNA-bd_sf"/>
</dbReference>
<dbReference type="Proteomes" id="UP001609219">
    <property type="component" value="Unassembled WGS sequence"/>
</dbReference>
<dbReference type="SUPFAM" id="SSF46894">
    <property type="entry name" value="C-terminal effector domain of the bipartite response regulators"/>
    <property type="match status" value="1"/>
</dbReference>
<proteinExistence type="predicted"/>
<dbReference type="Gene3D" id="1.10.10.10">
    <property type="entry name" value="Winged helix-like DNA-binding domain superfamily/Winged helix DNA-binding domain"/>
    <property type="match status" value="1"/>
</dbReference>
<organism evidence="7 9">
    <name type="scientific">Antrihabitans spumae</name>
    <dbReference type="NCBI Taxonomy" id="3373370"/>
    <lineage>
        <taxon>Bacteria</taxon>
        <taxon>Bacillati</taxon>
        <taxon>Actinomycetota</taxon>
        <taxon>Actinomycetes</taxon>
        <taxon>Mycobacteriales</taxon>
        <taxon>Nocardiaceae</taxon>
        <taxon>Antrihabitans</taxon>
    </lineage>
</organism>
<dbReference type="PANTHER" id="PTHR44688">
    <property type="entry name" value="DNA-BINDING TRANSCRIPTIONAL ACTIVATOR DEVR_DOSR"/>
    <property type="match status" value="1"/>
</dbReference>
<keyword evidence="3" id="KW-0804">Transcription</keyword>
<keyword evidence="2" id="KW-0238">DNA-binding</keyword>
<dbReference type="SMART" id="SM00421">
    <property type="entry name" value="HTH_LUXR"/>
    <property type="match status" value="1"/>
</dbReference>
<dbReference type="PROSITE" id="PS00622">
    <property type="entry name" value="HTH_LUXR_1"/>
    <property type="match status" value="1"/>
</dbReference>
<keyword evidence="1" id="KW-0805">Transcription regulation</keyword>
<evidence type="ECO:0000256" key="3">
    <source>
        <dbReference type="ARBA" id="ARBA00023163"/>
    </source>
</evidence>
<evidence type="ECO:0000256" key="1">
    <source>
        <dbReference type="ARBA" id="ARBA00023015"/>
    </source>
</evidence>